<comment type="caution">
    <text evidence="1">The sequence shown here is derived from an EMBL/GenBank/DDBJ whole genome shotgun (WGS) entry which is preliminary data.</text>
</comment>
<name>A0ABX2JWN7_9MYCO</name>
<evidence type="ECO:0008006" key="3">
    <source>
        <dbReference type="Google" id="ProtNLM"/>
    </source>
</evidence>
<gene>
    <name evidence="1" type="ORF">FEG63_21665</name>
</gene>
<dbReference type="EMBL" id="VBSB01000014">
    <property type="protein sequence ID" value="NTY62154.1"/>
    <property type="molecule type" value="Genomic_DNA"/>
</dbReference>
<evidence type="ECO:0000313" key="1">
    <source>
        <dbReference type="EMBL" id="NTY62154.1"/>
    </source>
</evidence>
<keyword evidence="2" id="KW-1185">Reference proteome</keyword>
<protein>
    <recommendedName>
        <fullName evidence="3">DUF433 domain-containing protein</fullName>
    </recommendedName>
</protein>
<accession>A0ABX2JWN7</accession>
<proteinExistence type="predicted"/>
<sequence length="72" mass="8093">MLGWTLGEDGFYRKDGVAILTVAQQQHLVDDFRSGRYTVDELMELYPLESEAVLYAAVARLAPGSRSSTDRR</sequence>
<dbReference type="Proteomes" id="UP000708347">
    <property type="component" value="Unassembled WGS sequence"/>
</dbReference>
<reference evidence="1 2" key="1">
    <citation type="submission" date="2019-05" db="EMBL/GenBank/DDBJ databases">
        <title>Mycolicibacterium sphagni ENV482 genome assembly.</title>
        <authorList>
            <person name="Chen W."/>
            <person name="Faulkner N.W."/>
            <person name="Hyman M.R."/>
        </authorList>
    </citation>
    <scope>NUCLEOTIDE SEQUENCE [LARGE SCALE GENOMIC DNA]</scope>
    <source>
        <strain evidence="1 2">ENV482</strain>
    </source>
</reference>
<organism evidence="1 2">
    <name type="scientific">Mycolicibacterium sphagni</name>
    <dbReference type="NCBI Taxonomy" id="1786"/>
    <lineage>
        <taxon>Bacteria</taxon>
        <taxon>Bacillati</taxon>
        <taxon>Actinomycetota</taxon>
        <taxon>Actinomycetes</taxon>
        <taxon>Mycobacteriales</taxon>
        <taxon>Mycobacteriaceae</taxon>
        <taxon>Mycolicibacterium</taxon>
    </lineage>
</organism>
<evidence type="ECO:0000313" key="2">
    <source>
        <dbReference type="Proteomes" id="UP000708347"/>
    </source>
</evidence>
<dbReference type="RefSeq" id="WP_174399881.1">
    <property type="nucleotide sequence ID" value="NZ_VBSB01000014.1"/>
</dbReference>